<dbReference type="InterPro" id="IPR020904">
    <property type="entry name" value="Sc_DH/Rdtase_CS"/>
</dbReference>
<comment type="similarity">
    <text evidence="1">Belongs to the short-chain dehydrogenases/reductases (SDR) family.</text>
</comment>
<dbReference type="PROSITE" id="PS00061">
    <property type="entry name" value="ADH_SHORT"/>
    <property type="match status" value="1"/>
</dbReference>
<dbReference type="Gene3D" id="3.40.50.720">
    <property type="entry name" value="NAD(P)-binding Rossmann-like Domain"/>
    <property type="match status" value="1"/>
</dbReference>
<comment type="caution">
    <text evidence="2">The sequence shown here is derived from an EMBL/GenBank/DDBJ whole genome shotgun (WGS) entry which is preliminary data.</text>
</comment>
<dbReference type="PANTHER" id="PTHR43943:SF2">
    <property type="entry name" value="DEHYDROGENASE_REDUCTASE 4"/>
    <property type="match status" value="1"/>
</dbReference>
<dbReference type="RefSeq" id="WP_240656455.1">
    <property type="nucleotide sequence ID" value="NZ_JBJVNI010000001.1"/>
</dbReference>
<dbReference type="CDD" id="cd05233">
    <property type="entry name" value="SDR_c"/>
    <property type="match status" value="1"/>
</dbReference>
<protein>
    <submittedName>
        <fullName evidence="2">SDR family oxidoreductase</fullName>
    </submittedName>
</protein>
<organism evidence="2 3">
    <name type="scientific">Streptomyces niveiscabiei</name>
    <dbReference type="NCBI Taxonomy" id="164115"/>
    <lineage>
        <taxon>Bacteria</taxon>
        <taxon>Bacillati</taxon>
        <taxon>Actinomycetota</taxon>
        <taxon>Actinomycetes</taxon>
        <taxon>Kitasatosporales</taxon>
        <taxon>Streptomycetaceae</taxon>
        <taxon>Streptomyces</taxon>
    </lineage>
</organism>
<dbReference type="Proteomes" id="UP001631957">
    <property type="component" value="Unassembled WGS sequence"/>
</dbReference>
<dbReference type="PANTHER" id="PTHR43943">
    <property type="entry name" value="DEHYDROGENASE/REDUCTASE (SDR FAMILY) MEMBER 4"/>
    <property type="match status" value="1"/>
</dbReference>
<dbReference type="NCBIfam" id="NF005559">
    <property type="entry name" value="PRK07231.1"/>
    <property type="match status" value="1"/>
</dbReference>
<dbReference type="PRINTS" id="PR00081">
    <property type="entry name" value="GDHRDH"/>
</dbReference>
<accession>A0ABW9HGF7</accession>
<evidence type="ECO:0000256" key="1">
    <source>
        <dbReference type="ARBA" id="ARBA00006484"/>
    </source>
</evidence>
<evidence type="ECO:0000313" key="3">
    <source>
        <dbReference type="Proteomes" id="UP001631957"/>
    </source>
</evidence>
<proteinExistence type="inferred from homology"/>
<dbReference type="Pfam" id="PF13561">
    <property type="entry name" value="adh_short_C2"/>
    <property type="match status" value="1"/>
</dbReference>
<gene>
    <name evidence="2" type="ORF">ACKI18_00275</name>
</gene>
<evidence type="ECO:0000313" key="2">
    <source>
        <dbReference type="EMBL" id="MFM9607139.1"/>
    </source>
</evidence>
<dbReference type="SUPFAM" id="SSF51735">
    <property type="entry name" value="NAD(P)-binding Rossmann-fold domains"/>
    <property type="match status" value="1"/>
</dbReference>
<name>A0ABW9HGF7_9ACTN</name>
<reference evidence="2 3" key="1">
    <citation type="submission" date="2024-12" db="EMBL/GenBank/DDBJ databases">
        <title>Forecasting of Potato common scab and diversities of Pathogenic streptomyces spp. in china.</title>
        <authorList>
            <person name="Handique U."/>
            <person name="Wu J."/>
        </authorList>
    </citation>
    <scope>NUCLEOTIDE SEQUENCE [LARGE SCALE GENOMIC DNA]</scope>
    <source>
        <strain evidence="2 3">ZRIMU1530</strain>
    </source>
</reference>
<dbReference type="InterPro" id="IPR036291">
    <property type="entry name" value="NAD(P)-bd_dom_sf"/>
</dbReference>
<keyword evidence="3" id="KW-1185">Reference proteome</keyword>
<dbReference type="EMBL" id="JBJVNI010000001">
    <property type="protein sequence ID" value="MFM9607139.1"/>
    <property type="molecule type" value="Genomic_DNA"/>
</dbReference>
<dbReference type="InterPro" id="IPR002347">
    <property type="entry name" value="SDR_fam"/>
</dbReference>
<sequence>MNAFRDQVALVVSASRGMGYEIAAELARRGASVAITARGEEPLRQAAKAIRAETGRRVLPVTAHSRKEDDRKAAVDAVMDTFGRLDLLVYTTGTNPALDTLAVDLDLDCFRLMFDTNVLGALGYVQLAWRAWMREHGGSVLIMNTIAATDVVRLPAYSATKAALHRLTQDLADQLAPRVRVNAVAPAFIRTPFMDSLTVLPERTIAASYPLGRIGEPYDVAQAAAFLLSPAASWITGVTLPVDGGKASAAITHDRPHPAPGRPVH</sequence>